<comment type="caution">
    <text evidence="1">The sequence shown here is derived from an EMBL/GenBank/DDBJ whole genome shotgun (WGS) entry which is preliminary data.</text>
</comment>
<keyword evidence="2" id="KW-1185">Reference proteome</keyword>
<proteinExistence type="predicted"/>
<evidence type="ECO:0000313" key="2">
    <source>
        <dbReference type="Proteomes" id="UP001220010"/>
    </source>
</evidence>
<reference evidence="1 2" key="1">
    <citation type="submission" date="2023-03" db="EMBL/GenBank/DDBJ databases">
        <title>WGS of Methanotrichaceae archaeon Mx.</title>
        <authorList>
            <person name="Sorokin D.Y."/>
            <person name="Merkel A.Y."/>
        </authorList>
    </citation>
    <scope>NUCLEOTIDE SEQUENCE [LARGE SCALE GENOMIC DNA]</scope>
    <source>
        <strain evidence="1 2">Mx</strain>
    </source>
</reference>
<accession>A0ABT5X8B4</accession>
<sequence>MKIDLDQILALTGDLSQEGSRERFRRFLLQTAKDPDALRELLASALKGPQIRSALEDIVVSLGLPLGFDVEFGKAGRWSSPSGVTFLLATVGEGEAADLTGEIEEGEGEREKKKEKEVEREREDETSTIVLLVALDSEILRVEEAVALEDEEGRFRAISVSALTALSKMAKEYHLTHGDVLLILLTAGASADPLIALIARIISECEAETPTLEEIATILAPQRWGGEGASDDALAEIIDQSRYYAFGTRGGGKRPAGIG</sequence>
<name>A0ABT5X8B4_9EURY</name>
<evidence type="ECO:0000313" key="1">
    <source>
        <dbReference type="EMBL" id="MDF0590931.1"/>
    </source>
</evidence>
<dbReference type="Proteomes" id="UP001220010">
    <property type="component" value="Unassembled WGS sequence"/>
</dbReference>
<dbReference type="EMBL" id="JARFPK010000022">
    <property type="protein sequence ID" value="MDF0590931.1"/>
    <property type="molecule type" value="Genomic_DNA"/>
</dbReference>
<gene>
    <name evidence="1" type="ORF">P0O15_07095</name>
</gene>
<organism evidence="1 2">
    <name type="scientific">Candidatus Methanocrinis natronophilus</name>
    <dbReference type="NCBI Taxonomy" id="3033396"/>
    <lineage>
        <taxon>Archaea</taxon>
        <taxon>Methanobacteriati</taxon>
        <taxon>Methanobacteriota</taxon>
        <taxon>Stenosarchaea group</taxon>
        <taxon>Methanomicrobia</taxon>
        <taxon>Methanotrichales</taxon>
        <taxon>Methanotrichaceae</taxon>
        <taxon>Methanocrinis</taxon>
    </lineage>
</organism>
<dbReference type="RefSeq" id="WP_316966676.1">
    <property type="nucleotide sequence ID" value="NZ_JARFPK010000022.1"/>
</dbReference>
<protein>
    <submittedName>
        <fullName evidence="1">Uncharacterized protein</fullName>
    </submittedName>
</protein>